<gene>
    <name evidence="4" type="ordered locus">Haur_3063</name>
</gene>
<dbReference type="PANTHER" id="PTHR43240:SF5">
    <property type="entry name" value="1,4-DIHYDROXY-2-NAPHTHOYL-COA THIOESTERASE 1"/>
    <property type="match status" value="1"/>
</dbReference>
<dbReference type="AlphaFoldDB" id="A9B4X8"/>
<dbReference type="KEGG" id="hau:Haur_3063"/>
<dbReference type="Proteomes" id="UP000000787">
    <property type="component" value="Chromosome"/>
</dbReference>
<dbReference type="Pfam" id="PF03061">
    <property type="entry name" value="4HBT"/>
    <property type="match status" value="1"/>
</dbReference>
<evidence type="ECO:0000256" key="2">
    <source>
        <dbReference type="ARBA" id="ARBA00022801"/>
    </source>
</evidence>
<dbReference type="eggNOG" id="COG2050">
    <property type="taxonomic scope" value="Bacteria"/>
</dbReference>
<dbReference type="InterPro" id="IPR029069">
    <property type="entry name" value="HotDog_dom_sf"/>
</dbReference>
<dbReference type="HOGENOM" id="CLU_089876_13_1_0"/>
<organism evidence="4 5">
    <name type="scientific">Herpetosiphon aurantiacus (strain ATCC 23779 / DSM 785 / 114-95)</name>
    <dbReference type="NCBI Taxonomy" id="316274"/>
    <lineage>
        <taxon>Bacteria</taxon>
        <taxon>Bacillati</taxon>
        <taxon>Chloroflexota</taxon>
        <taxon>Chloroflexia</taxon>
        <taxon>Herpetosiphonales</taxon>
        <taxon>Herpetosiphonaceae</taxon>
        <taxon>Herpetosiphon</taxon>
    </lineage>
</organism>
<dbReference type="GO" id="GO:0005829">
    <property type="term" value="C:cytosol"/>
    <property type="evidence" value="ECO:0007669"/>
    <property type="project" value="TreeGrafter"/>
</dbReference>
<evidence type="ECO:0000259" key="3">
    <source>
        <dbReference type="Pfam" id="PF03061"/>
    </source>
</evidence>
<comment type="similarity">
    <text evidence="1">Belongs to the thioesterase PaaI family.</text>
</comment>
<dbReference type="GO" id="GO:0061522">
    <property type="term" value="F:1,4-dihydroxy-2-naphthoyl-CoA thioesterase activity"/>
    <property type="evidence" value="ECO:0007669"/>
    <property type="project" value="TreeGrafter"/>
</dbReference>
<keyword evidence="5" id="KW-1185">Reference proteome</keyword>
<feature type="domain" description="Thioesterase" evidence="3">
    <location>
        <begin position="48"/>
        <end position="126"/>
    </location>
</feature>
<name>A9B4X8_HERA2</name>
<dbReference type="BioCyc" id="HAUR316274:GHYA-3095-MONOMER"/>
<dbReference type="PANTHER" id="PTHR43240">
    <property type="entry name" value="1,4-DIHYDROXY-2-NAPHTHOYL-COA THIOESTERASE 1"/>
    <property type="match status" value="1"/>
</dbReference>
<proteinExistence type="inferred from homology"/>
<sequence>MTDLPDVSAMNEFQRGTLADTLGISFTEVSLDRVVATMPVERKVHQPFGLLHGGASVVLAESLASVAGWANVMHNNQLVVGVEINANHLRSIRSGVVTGVATPLHRGRRTQVWEVRISDEQDRLICVSRCTVAVVDAEA</sequence>
<accession>A9B4X8</accession>
<dbReference type="InterPro" id="IPR003736">
    <property type="entry name" value="PAAI_dom"/>
</dbReference>
<dbReference type="STRING" id="316274.Haur_3063"/>
<dbReference type="EMBL" id="CP000875">
    <property type="protein sequence ID" value="ABX05701.1"/>
    <property type="molecule type" value="Genomic_DNA"/>
</dbReference>
<evidence type="ECO:0000256" key="1">
    <source>
        <dbReference type="ARBA" id="ARBA00008324"/>
    </source>
</evidence>
<keyword evidence="2" id="KW-0378">Hydrolase</keyword>
<dbReference type="CDD" id="cd03443">
    <property type="entry name" value="PaaI_thioesterase"/>
    <property type="match status" value="1"/>
</dbReference>
<evidence type="ECO:0000313" key="4">
    <source>
        <dbReference type="EMBL" id="ABX05701.1"/>
    </source>
</evidence>
<dbReference type="InParanoid" id="A9B4X8"/>
<dbReference type="Gene3D" id="3.10.129.10">
    <property type="entry name" value="Hotdog Thioesterase"/>
    <property type="match status" value="1"/>
</dbReference>
<evidence type="ECO:0000313" key="5">
    <source>
        <dbReference type="Proteomes" id="UP000000787"/>
    </source>
</evidence>
<dbReference type="InterPro" id="IPR006683">
    <property type="entry name" value="Thioestr_dom"/>
</dbReference>
<reference evidence="4 5" key="1">
    <citation type="journal article" date="2011" name="Stand. Genomic Sci.">
        <title>Complete genome sequence of the filamentous gliding predatory bacterium Herpetosiphon aurantiacus type strain (114-95(T)).</title>
        <authorList>
            <person name="Kiss H."/>
            <person name="Nett M."/>
            <person name="Domin N."/>
            <person name="Martin K."/>
            <person name="Maresca J.A."/>
            <person name="Copeland A."/>
            <person name="Lapidus A."/>
            <person name="Lucas S."/>
            <person name="Berry K.W."/>
            <person name="Glavina Del Rio T."/>
            <person name="Dalin E."/>
            <person name="Tice H."/>
            <person name="Pitluck S."/>
            <person name="Richardson P."/>
            <person name="Bruce D."/>
            <person name="Goodwin L."/>
            <person name="Han C."/>
            <person name="Detter J.C."/>
            <person name="Schmutz J."/>
            <person name="Brettin T."/>
            <person name="Land M."/>
            <person name="Hauser L."/>
            <person name="Kyrpides N.C."/>
            <person name="Ivanova N."/>
            <person name="Goker M."/>
            <person name="Woyke T."/>
            <person name="Klenk H.P."/>
            <person name="Bryant D.A."/>
        </authorList>
    </citation>
    <scope>NUCLEOTIDE SEQUENCE [LARGE SCALE GENOMIC DNA]</scope>
    <source>
        <strain evidence="5">ATCC 23779 / DSM 785 / 114-95</strain>
    </source>
</reference>
<dbReference type="SUPFAM" id="SSF54637">
    <property type="entry name" value="Thioesterase/thiol ester dehydrase-isomerase"/>
    <property type="match status" value="1"/>
</dbReference>
<protein>
    <submittedName>
        <fullName evidence="4">Thioesterase superfamily protein</fullName>
    </submittedName>
</protein>
<dbReference type="NCBIfam" id="TIGR00369">
    <property type="entry name" value="unchar_dom_1"/>
    <property type="match status" value="1"/>
</dbReference>
<dbReference type="FunCoup" id="A9B4X8">
    <property type="interactions" value="28"/>
</dbReference>